<sequence>MSESKAIGFKLVCNKLVDVLTHLQAKGTTMAGENTSFMNDCIIRVDNRGIWSITIDNNLSIFAQMKIDKNPDTDHGLETYNKGTIPLDIEKTLKYLKRFSSGDHIELIYENGLIVLRTTNEKLDQPIVVEAFFAGIRKEAIRNDMLLNTFRKHKESQEERHKNMITFIKKYHSIYTLNKDKLVATIFNGNKLDNFVELSCNHLKEVVRDGDLIENRSYPFKVSKNKLNVTSKSLKQGVQDKISRDIYTKRSNFNGEFIIDYPSQFNAAISSTKGHIQLYFGDNKPILVIKSSDADYGLDMSYIVAKRRTKK</sequence>
<dbReference type="EMBL" id="LAZR01003333">
    <property type="protein sequence ID" value="KKN19456.1"/>
    <property type="molecule type" value="Genomic_DNA"/>
</dbReference>
<organism evidence="1">
    <name type="scientific">marine sediment metagenome</name>
    <dbReference type="NCBI Taxonomy" id="412755"/>
    <lineage>
        <taxon>unclassified sequences</taxon>
        <taxon>metagenomes</taxon>
        <taxon>ecological metagenomes</taxon>
    </lineage>
</organism>
<gene>
    <name evidence="1" type="ORF">LCGC14_0945500</name>
</gene>
<accession>A0A0F9R2D2</accession>
<evidence type="ECO:0000313" key="1">
    <source>
        <dbReference type="EMBL" id="KKN19456.1"/>
    </source>
</evidence>
<proteinExistence type="predicted"/>
<dbReference type="Gene3D" id="3.70.10.10">
    <property type="match status" value="1"/>
</dbReference>
<evidence type="ECO:0008006" key="2">
    <source>
        <dbReference type="Google" id="ProtNLM"/>
    </source>
</evidence>
<protein>
    <recommendedName>
        <fullName evidence="2">Proliferating cell nuclear antigen PCNA N-terminal domain-containing protein</fullName>
    </recommendedName>
</protein>
<reference evidence="1" key="1">
    <citation type="journal article" date="2015" name="Nature">
        <title>Complex archaea that bridge the gap between prokaryotes and eukaryotes.</title>
        <authorList>
            <person name="Spang A."/>
            <person name="Saw J.H."/>
            <person name="Jorgensen S.L."/>
            <person name="Zaremba-Niedzwiedzka K."/>
            <person name="Martijn J."/>
            <person name="Lind A.E."/>
            <person name="van Eijk R."/>
            <person name="Schleper C."/>
            <person name="Guy L."/>
            <person name="Ettema T.J."/>
        </authorList>
    </citation>
    <scope>NUCLEOTIDE SEQUENCE</scope>
</reference>
<name>A0A0F9R2D2_9ZZZZ</name>
<dbReference type="AlphaFoldDB" id="A0A0F9R2D2"/>
<comment type="caution">
    <text evidence="1">The sequence shown here is derived from an EMBL/GenBank/DDBJ whole genome shotgun (WGS) entry which is preliminary data.</text>
</comment>